<dbReference type="EMBL" id="BGPR01099867">
    <property type="protein sequence ID" value="GBM54119.1"/>
    <property type="molecule type" value="Genomic_DNA"/>
</dbReference>
<accession>A0A4Y2GN05</accession>
<name>A0A4Y2GN05_ARAVE</name>
<reference evidence="1 2" key="1">
    <citation type="journal article" date="2019" name="Sci. Rep.">
        <title>Orb-weaving spider Araneus ventricosus genome elucidates the spidroin gene catalogue.</title>
        <authorList>
            <person name="Kono N."/>
            <person name="Nakamura H."/>
            <person name="Ohtoshi R."/>
            <person name="Moran D.A.P."/>
            <person name="Shinohara A."/>
            <person name="Yoshida Y."/>
            <person name="Fujiwara M."/>
            <person name="Mori M."/>
            <person name="Tomita M."/>
            <person name="Arakawa K."/>
        </authorList>
    </citation>
    <scope>NUCLEOTIDE SEQUENCE [LARGE SCALE GENOMIC DNA]</scope>
</reference>
<protein>
    <submittedName>
        <fullName evidence="1">Uncharacterized protein</fullName>
    </submittedName>
</protein>
<gene>
    <name evidence="1" type="ORF">AVEN_32263_1</name>
</gene>
<proteinExistence type="predicted"/>
<evidence type="ECO:0000313" key="2">
    <source>
        <dbReference type="Proteomes" id="UP000499080"/>
    </source>
</evidence>
<sequence>MLNRSLMTKTSEPAVHPAVRCVRRRPQQQVESLVESGIESEASGPDTETLLPGQVALYPLSDVRGRPVFNFKLFLARWLLPKVRQSVLTVTPEL</sequence>
<keyword evidence="2" id="KW-1185">Reference proteome</keyword>
<dbReference type="AlphaFoldDB" id="A0A4Y2GN05"/>
<dbReference type="Proteomes" id="UP000499080">
    <property type="component" value="Unassembled WGS sequence"/>
</dbReference>
<evidence type="ECO:0000313" key="1">
    <source>
        <dbReference type="EMBL" id="GBM54119.1"/>
    </source>
</evidence>
<organism evidence="1 2">
    <name type="scientific">Araneus ventricosus</name>
    <name type="common">Orbweaver spider</name>
    <name type="synonym">Epeira ventricosa</name>
    <dbReference type="NCBI Taxonomy" id="182803"/>
    <lineage>
        <taxon>Eukaryota</taxon>
        <taxon>Metazoa</taxon>
        <taxon>Ecdysozoa</taxon>
        <taxon>Arthropoda</taxon>
        <taxon>Chelicerata</taxon>
        <taxon>Arachnida</taxon>
        <taxon>Araneae</taxon>
        <taxon>Araneomorphae</taxon>
        <taxon>Entelegynae</taxon>
        <taxon>Araneoidea</taxon>
        <taxon>Araneidae</taxon>
        <taxon>Araneus</taxon>
    </lineage>
</organism>
<comment type="caution">
    <text evidence="1">The sequence shown here is derived from an EMBL/GenBank/DDBJ whole genome shotgun (WGS) entry which is preliminary data.</text>
</comment>